<dbReference type="EMBL" id="CP002585">
    <property type="protein sequence ID" value="AEA71626.1"/>
    <property type="molecule type" value="Genomic_DNA"/>
</dbReference>
<dbReference type="KEGG" id="pba:PSEBR_cmegm128"/>
<reference key="2">
    <citation type="submission" date="2011-03" db="EMBL/GenBank/DDBJ databases">
        <title>Complete Genome Sequence of a beneficial plant roots-associated bacterium Pseudomonas brassicacearum.</title>
        <authorList>
            <person name="Ortet P."/>
            <person name="Barakat M."/>
            <person name="Lalaouna D."/>
            <person name="Fochesato S."/>
            <person name="Barbe V."/>
            <person name="Santaella C."/>
            <person name="Heulin T."/>
            <person name="Achouak W."/>
        </authorList>
    </citation>
    <scope>NUCLEOTIDE SEQUENCE</scope>
    <source>
        <strain>NFM421</strain>
    </source>
</reference>
<dbReference type="STRING" id="994484.PSEBR_cmegm128"/>
<evidence type="ECO:0000313" key="1">
    <source>
        <dbReference type="EMBL" id="AEA71626.1"/>
    </source>
</evidence>
<sequence>MEDDLVKIWTRNILARAKMSVRERCEHDIIGILNSALREWIDIGDFVWKSDHVITREKEIEQKKIKSYFPDKDAAKDVIAARAEILQNRLENTYPYMISSGNLFSILSIFEAYLLRLARSTEDFFGADFKTTKGNGCDKIFNYFRAIDIAPEKISLHEQIKCAQKIRNCLTHAGGLLQLYRDADSLEKLVADQAYLSSNDRKRRAANSSPMELVSIGDYYIGQKVTITHHYPHLLTNYLSEYIQSIGSEILQQMELR</sequence>
<dbReference type="HOGENOM" id="CLU_1081262_0_0_6"/>
<dbReference type="RefSeq" id="WP_013694380.1">
    <property type="nucleotide sequence ID" value="NC_015379.1"/>
</dbReference>
<evidence type="ECO:0000313" key="2">
    <source>
        <dbReference type="Proteomes" id="UP000006692"/>
    </source>
</evidence>
<organism evidence="1 2">
    <name type="scientific">Pseudomonas brassicacearum (strain NFM421)</name>
    <dbReference type="NCBI Taxonomy" id="994484"/>
    <lineage>
        <taxon>Bacteria</taxon>
        <taxon>Pseudomonadati</taxon>
        <taxon>Pseudomonadota</taxon>
        <taxon>Gammaproteobacteria</taxon>
        <taxon>Pseudomonadales</taxon>
        <taxon>Pseudomonadaceae</taxon>
        <taxon>Pseudomonas</taxon>
    </lineage>
</organism>
<dbReference type="AlphaFoldDB" id="F2KM83"/>
<protein>
    <recommendedName>
        <fullName evidence="3">MAE-28990/MAE-18760-like HEPN domain-containing protein</fullName>
    </recommendedName>
</protein>
<dbReference type="Proteomes" id="UP000006692">
    <property type="component" value="Chromosome"/>
</dbReference>
<evidence type="ECO:0008006" key="3">
    <source>
        <dbReference type="Google" id="ProtNLM"/>
    </source>
</evidence>
<accession>F2KM83</accession>
<reference evidence="1 2" key="1">
    <citation type="journal article" date="2011" name="J. Bacteriol.">
        <title>Complete genome sequence of a beneficial plant root-associated bacterium, Pseudomonas brassicacearum.</title>
        <authorList>
            <person name="Ortet P."/>
            <person name="Barakat M."/>
            <person name="Lalaouna D."/>
            <person name="Fochesato S."/>
            <person name="Barbe V."/>
            <person name="Vacherie B."/>
            <person name="Santaella C."/>
            <person name="Heulin T."/>
            <person name="Achouak W."/>
        </authorList>
    </citation>
    <scope>NUCLEOTIDE SEQUENCE [LARGE SCALE GENOMIC DNA]</scope>
    <source>
        <strain evidence="1 2">NFM421</strain>
    </source>
</reference>
<proteinExistence type="predicted"/>
<gene>
    <name evidence="1" type="ORF">PSEBR_cmegm128</name>
</gene>
<name>F2KM83_PSEBN</name>